<feature type="domain" description="ACT" evidence="1">
    <location>
        <begin position="5"/>
        <end position="67"/>
    </location>
</feature>
<organism evidence="2 3">
    <name type="scientific">Geodia barretti</name>
    <name type="common">Barrett's horny sponge</name>
    <dbReference type="NCBI Taxonomy" id="519541"/>
    <lineage>
        <taxon>Eukaryota</taxon>
        <taxon>Metazoa</taxon>
        <taxon>Porifera</taxon>
        <taxon>Demospongiae</taxon>
        <taxon>Heteroscleromorpha</taxon>
        <taxon>Tetractinellida</taxon>
        <taxon>Astrophorina</taxon>
        <taxon>Geodiidae</taxon>
        <taxon>Geodia</taxon>
    </lineage>
</organism>
<dbReference type="EMBL" id="CASHTH010000901">
    <property type="protein sequence ID" value="CAI8008824.1"/>
    <property type="molecule type" value="Genomic_DNA"/>
</dbReference>
<sequence>MSLERIVIMARDEVGVLSHITSILAQANINLQSINTQVNGEHGTIVISTDDTDGALVALADAGYSAVTDDAMLIRLKDEPGALAKIAQRFSDAGINIRSVHIMDRKDGFATITLSTSEEDRPRAEALVESEERM</sequence>
<name>A0AA35RCS8_GEOBA</name>
<dbReference type="InterPro" id="IPR045865">
    <property type="entry name" value="ACT-like_dom_sf"/>
</dbReference>
<keyword evidence="3" id="KW-1185">Reference proteome</keyword>
<reference evidence="2" key="1">
    <citation type="submission" date="2023-03" db="EMBL/GenBank/DDBJ databases">
        <authorList>
            <person name="Steffen K."/>
            <person name="Cardenas P."/>
        </authorList>
    </citation>
    <scope>NUCLEOTIDE SEQUENCE</scope>
</reference>
<gene>
    <name evidence="2" type="ORF">GBAR_LOCUS6009</name>
</gene>
<dbReference type="Proteomes" id="UP001174909">
    <property type="component" value="Unassembled WGS sequence"/>
</dbReference>
<dbReference type="PROSITE" id="PS51671">
    <property type="entry name" value="ACT"/>
    <property type="match status" value="2"/>
</dbReference>
<protein>
    <recommendedName>
        <fullName evidence="1">ACT domain-containing protein</fullName>
    </recommendedName>
</protein>
<evidence type="ECO:0000313" key="2">
    <source>
        <dbReference type="EMBL" id="CAI8008824.1"/>
    </source>
</evidence>
<evidence type="ECO:0000259" key="1">
    <source>
        <dbReference type="PROSITE" id="PS51671"/>
    </source>
</evidence>
<dbReference type="AlphaFoldDB" id="A0AA35RCS8"/>
<feature type="domain" description="ACT" evidence="1">
    <location>
        <begin position="71"/>
        <end position="134"/>
    </location>
</feature>
<dbReference type="Gene3D" id="3.30.2130.10">
    <property type="entry name" value="VC0802-like"/>
    <property type="match status" value="1"/>
</dbReference>
<dbReference type="PANTHER" id="PTHR40099">
    <property type="entry name" value="ACETOLACTATE SYNTHASE, SMALL SUBUNIT"/>
    <property type="match status" value="1"/>
</dbReference>
<comment type="caution">
    <text evidence="2">The sequence shown here is derived from an EMBL/GenBank/DDBJ whole genome shotgun (WGS) entry which is preliminary data.</text>
</comment>
<dbReference type="SUPFAM" id="SSF55021">
    <property type="entry name" value="ACT-like"/>
    <property type="match status" value="2"/>
</dbReference>
<dbReference type="InterPro" id="IPR002912">
    <property type="entry name" value="ACT_dom"/>
</dbReference>
<dbReference type="PANTHER" id="PTHR40099:SF1">
    <property type="entry name" value="ACETOLACTATE SYNTHASE, SMALL SUBUNIT"/>
    <property type="match status" value="1"/>
</dbReference>
<proteinExistence type="predicted"/>
<evidence type="ECO:0000313" key="3">
    <source>
        <dbReference type="Proteomes" id="UP001174909"/>
    </source>
</evidence>
<accession>A0AA35RCS8</accession>
<dbReference type="Pfam" id="PF01842">
    <property type="entry name" value="ACT"/>
    <property type="match status" value="2"/>
</dbReference>